<comment type="caution">
    <text evidence="1">The sequence shown here is derived from an EMBL/GenBank/DDBJ whole genome shotgun (WGS) entry which is preliminary data.</text>
</comment>
<reference evidence="1" key="1">
    <citation type="submission" date="2021-06" db="EMBL/GenBank/DDBJ databases">
        <authorList>
            <person name="Kallberg Y."/>
            <person name="Tangrot J."/>
            <person name="Rosling A."/>
        </authorList>
    </citation>
    <scope>NUCLEOTIDE SEQUENCE</scope>
    <source>
        <strain evidence="1">MA461A</strain>
    </source>
</reference>
<dbReference type="Proteomes" id="UP000789920">
    <property type="component" value="Unassembled WGS sequence"/>
</dbReference>
<protein>
    <submittedName>
        <fullName evidence="1">27934_t:CDS:1</fullName>
    </submittedName>
</protein>
<feature type="non-terminal residue" evidence="1">
    <location>
        <position position="49"/>
    </location>
</feature>
<dbReference type="EMBL" id="CAJVQC010075252">
    <property type="protein sequence ID" value="CAG8813690.1"/>
    <property type="molecule type" value="Genomic_DNA"/>
</dbReference>
<sequence>IGNNTLTVSDEFSVLSTEKDSNVKGEFTASANGKNITIPLSVYNKDEEA</sequence>
<organism evidence="1 2">
    <name type="scientific">Racocetra persica</name>
    <dbReference type="NCBI Taxonomy" id="160502"/>
    <lineage>
        <taxon>Eukaryota</taxon>
        <taxon>Fungi</taxon>
        <taxon>Fungi incertae sedis</taxon>
        <taxon>Mucoromycota</taxon>
        <taxon>Glomeromycotina</taxon>
        <taxon>Glomeromycetes</taxon>
        <taxon>Diversisporales</taxon>
        <taxon>Gigasporaceae</taxon>
        <taxon>Racocetra</taxon>
    </lineage>
</organism>
<evidence type="ECO:0000313" key="2">
    <source>
        <dbReference type="Proteomes" id="UP000789920"/>
    </source>
</evidence>
<accession>A0ACA9RW67</accession>
<name>A0ACA9RW67_9GLOM</name>
<evidence type="ECO:0000313" key="1">
    <source>
        <dbReference type="EMBL" id="CAG8813690.1"/>
    </source>
</evidence>
<proteinExistence type="predicted"/>
<feature type="non-terminal residue" evidence="1">
    <location>
        <position position="1"/>
    </location>
</feature>
<gene>
    <name evidence="1" type="ORF">RPERSI_LOCUS23824</name>
</gene>
<keyword evidence="2" id="KW-1185">Reference proteome</keyword>